<dbReference type="Proteomes" id="UP000199354">
    <property type="component" value="Unassembled WGS sequence"/>
</dbReference>
<dbReference type="PANTHER" id="PTHR30344:SF1">
    <property type="entry name" value="6-PHOSPHOGLUCONOLACTONASE"/>
    <property type="match status" value="1"/>
</dbReference>
<dbReference type="InterPro" id="IPR050282">
    <property type="entry name" value="Cycloisomerase_2"/>
</dbReference>
<dbReference type="Pfam" id="PF10282">
    <property type="entry name" value="Lactonase"/>
    <property type="match status" value="1"/>
</dbReference>
<feature type="signal peptide" evidence="3">
    <location>
        <begin position="1"/>
        <end position="19"/>
    </location>
</feature>
<name>A0A1G5IVS4_9FLAO</name>
<keyword evidence="2" id="KW-0119">Carbohydrate metabolism</keyword>
<keyword evidence="2" id="KW-0313">Glucose metabolism</keyword>
<evidence type="ECO:0000256" key="2">
    <source>
        <dbReference type="ARBA" id="ARBA00022526"/>
    </source>
</evidence>
<dbReference type="PANTHER" id="PTHR30344">
    <property type="entry name" value="6-PHOSPHOGLUCONOLACTONASE-RELATED"/>
    <property type="match status" value="1"/>
</dbReference>
<evidence type="ECO:0000313" key="4">
    <source>
        <dbReference type="EMBL" id="SCY80182.1"/>
    </source>
</evidence>
<dbReference type="SUPFAM" id="SSF51004">
    <property type="entry name" value="C-terminal (heme d1) domain of cytochrome cd1-nitrite reductase"/>
    <property type="match status" value="1"/>
</dbReference>
<dbReference type="STRING" id="490189.SAMN02927903_02428"/>
<reference evidence="4 5" key="1">
    <citation type="submission" date="2016-10" db="EMBL/GenBank/DDBJ databases">
        <authorList>
            <person name="de Groot N.N."/>
        </authorList>
    </citation>
    <scope>NUCLEOTIDE SEQUENCE [LARGE SCALE GENOMIC DNA]</scope>
    <source>
        <strain evidence="4 5">CGMCC 1.7031</strain>
    </source>
</reference>
<dbReference type="GO" id="GO:0006006">
    <property type="term" value="P:glucose metabolic process"/>
    <property type="evidence" value="ECO:0007669"/>
    <property type="project" value="UniProtKB-KW"/>
</dbReference>
<keyword evidence="3" id="KW-0732">Signal</keyword>
<evidence type="ECO:0000256" key="1">
    <source>
        <dbReference type="ARBA" id="ARBA00005564"/>
    </source>
</evidence>
<dbReference type="InterPro" id="IPR015943">
    <property type="entry name" value="WD40/YVTN_repeat-like_dom_sf"/>
</dbReference>
<dbReference type="OrthoDB" id="9790815at2"/>
<dbReference type="Gene3D" id="2.130.10.10">
    <property type="entry name" value="YVTN repeat-like/Quinoprotein amine dehydrogenase"/>
    <property type="match status" value="1"/>
</dbReference>
<keyword evidence="5" id="KW-1185">Reference proteome</keyword>
<protein>
    <submittedName>
        <fullName evidence="4">6-phosphogluconolactonase</fullName>
    </submittedName>
</protein>
<dbReference type="EMBL" id="FMVF01000011">
    <property type="protein sequence ID" value="SCY80182.1"/>
    <property type="molecule type" value="Genomic_DNA"/>
</dbReference>
<evidence type="ECO:0000256" key="3">
    <source>
        <dbReference type="SAM" id="SignalP"/>
    </source>
</evidence>
<accession>A0A1G5IVS4</accession>
<sequence>MKKILISLAVVLVSATGIAQKKYPLLIGTYTNSCESAGIYAYEFDAETGAFLFKSSSKNVQNPSYLTVSPDGKTIYSVNENGANSQVSSFDWNAATGKIDFRNAKPAMGADPCHIINDEKNVIAANYSGGNIAVFGKQSGGSLTDAKQVIQHEGHSVNAQRQESPHVHMVHFSPDKKFVLANDLGTDRLYVYDYAADANSPLRLKDTVPTKTGGGPRHLAFSPNGLHVYLLHELDGALTVFNYKNGTLRRIQETSVVPAGFSGSTSAADLHLSADGKFLYATNRGDANTISVFSVDARGKLAHQQTLPSGGKGPRNFAIDPTGKYVLVAHQYSNDIIVFERDQATGLLKNTGKKLELCAPVCLVFAP</sequence>
<dbReference type="RefSeq" id="WP_091144188.1">
    <property type="nucleotide sequence ID" value="NZ_FMVF01000011.1"/>
</dbReference>
<dbReference type="AlphaFoldDB" id="A0A1G5IVS4"/>
<proteinExistence type="inferred from homology"/>
<organism evidence="4 5">
    <name type="scientific">Flavobacterium caeni</name>
    <dbReference type="NCBI Taxonomy" id="490189"/>
    <lineage>
        <taxon>Bacteria</taxon>
        <taxon>Pseudomonadati</taxon>
        <taxon>Bacteroidota</taxon>
        <taxon>Flavobacteriia</taxon>
        <taxon>Flavobacteriales</taxon>
        <taxon>Flavobacteriaceae</taxon>
        <taxon>Flavobacterium</taxon>
    </lineage>
</organism>
<dbReference type="FunFam" id="2.130.10.10:FF:000306">
    <property type="entry name" value="3-carboxymuconate cyclase"/>
    <property type="match status" value="1"/>
</dbReference>
<dbReference type="GO" id="GO:0017057">
    <property type="term" value="F:6-phosphogluconolactonase activity"/>
    <property type="evidence" value="ECO:0007669"/>
    <property type="project" value="TreeGrafter"/>
</dbReference>
<dbReference type="GO" id="GO:0005829">
    <property type="term" value="C:cytosol"/>
    <property type="evidence" value="ECO:0007669"/>
    <property type="project" value="TreeGrafter"/>
</dbReference>
<dbReference type="InterPro" id="IPR011048">
    <property type="entry name" value="Haem_d1_sf"/>
</dbReference>
<evidence type="ECO:0000313" key="5">
    <source>
        <dbReference type="Proteomes" id="UP000199354"/>
    </source>
</evidence>
<comment type="similarity">
    <text evidence="1">Belongs to the cycloisomerase 2 family.</text>
</comment>
<gene>
    <name evidence="4" type="ORF">SAMN02927903_02428</name>
</gene>
<dbReference type="InterPro" id="IPR019405">
    <property type="entry name" value="Lactonase_7-beta_prop"/>
</dbReference>
<feature type="chain" id="PRO_5011431749" evidence="3">
    <location>
        <begin position="20"/>
        <end position="367"/>
    </location>
</feature>